<keyword evidence="1" id="KW-0732">Signal</keyword>
<dbReference type="EMBL" id="FUZZ01000002">
    <property type="protein sequence ID" value="SKD04222.1"/>
    <property type="molecule type" value="Genomic_DNA"/>
</dbReference>
<organism evidence="3 4">
    <name type="scientific">Chitinophaga ginsengisegetis</name>
    <dbReference type="NCBI Taxonomy" id="393003"/>
    <lineage>
        <taxon>Bacteria</taxon>
        <taxon>Pseudomonadati</taxon>
        <taxon>Bacteroidota</taxon>
        <taxon>Chitinophagia</taxon>
        <taxon>Chitinophagales</taxon>
        <taxon>Chitinophagaceae</taxon>
        <taxon>Chitinophaga</taxon>
    </lineage>
</organism>
<dbReference type="PANTHER" id="PTHR14969:SF13">
    <property type="entry name" value="AT30094P"/>
    <property type="match status" value="1"/>
</dbReference>
<feature type="domain" description="Phosphatidic acid phosphatase type 2/haloperoxidase" evidence="2">
    <location>
        <begin position="142"/>
        <end position="259"/>
    </location>
</feature>
<reference evidence="4" key="1">
    <citation type="submission" date="2017-02" db="EMBL/GenBank/DDBJ databases">
        <authorList>
            <person name="Varghese N."/>
            <person name="Submissions S."/>
        </authorList>
    </citation>
    <scope>NUCLEOTIDE SEQUENCE [LARGE SCALE GENOMIC DNA]</scope>
    <source>
        <strain evidence="4">DSM 18108</strain>
    </source>
</reference>
<evidence type="ECO:0000313" key="4">
    <source>
        <dbReference type="Proteomes" id="UP000190166"/>
    </source>
</evidence>
<evidence type="ECO:0000313" key="3">
    <source>
        <dbReference type="EMBL" id="SKD04222.1"/>
    </source>
</evidence>
<accession>A0A1T5NUY9</accession>
<feature type="chain" id="PRO_5013046872" evidence="1">
    <location>
        <begin position="20"/>
        <end position="277"/>
    </location>
</feature>
<dbReference type="SUPFAM" id="SSF48317">
    <property type="entry name" value="Acid phosphatase/Vanadium-dependent haloperoxidase"/>
    <property type="match status" value="1"/>
</dbReference>
<name>A0A1T5NUY9_9BACT</name>
<keyword evidence="4" id="KW-1185">Reference proteome</keyword>
<dbReference type="SMART" id="SM00014">
    <property type="entry name" value="acidPPc"/>
    <property type="match status" value="1"/>
</dbReference>
<evidence type="ECO:0000256" key="1">
    <source>
        <dbReference type="SAM" id="SignalP"/>
    </source>
</evidence>
<evidence type="ECO:0000259" key="2">
    <source>
        <dbReference type="SMART" id="SM00014"/>
    </source>
</evidence>
<dbReference type="PANTHER" id="PTHR14969">
    <property type="entry name" value="SPHINGOSINE-1-PHOSPHATE PHOSPHOHYDROLASE"/>
    <property type="match status" value="1"/>
</dbReference>
<dbReference type="InterPro" id="IPR036938">
    <property type="entry name" value="PAP2/HPO_sf"/>
</dbReference>
<dbReference type="AlphaFoldDB" id="A0A1T5NUY9"/>
<protein>
    <submittedName>
        <fullName evidence="3">PAP2 superfamily protein</fullName>
    </submittedName>
</protein>
<dbReference type="RefSeq" id="WP_079470111.1">
    <property type="nucleotide sequence ID" value="NZ_FUZZ01000002.1"/>
</dbReference>
<feature type="signal peptide" evidence="1">
    <location>
        <begin position="1"/>
        <end position="19"/>
    </location>
</feature>
<proteinExistence type="predicted"/>
<dbReference type="Gene3D" id="1.20.144.10">
    <property type="entry name" value="Phosphatidic acid phosphatase type 2/haloperoxidase"/>
    <property type="match status" value="1"/>
</dbReference>
<dbReference type="Proteomes" id="UP000190166">
    <property type="component" value="Unassembled WGS sequence"/>
</dbReference>
<dbReference type="STRING" id="393003.SAMN05660461_2789"/>
<sequence>MGFRLIFLLLVIFSPRLQAQSDSSLPVVTDSSRPAIKASDTLIRYRINGVYLGSIWRDLKYTVARPAHWEKRDYIRLGVITGVTGILLGGDYGVKQFFVRHQSNFVTSVTDQIEPFGNAYSPYLVAGMYVVGVIAKDRNLEHGGLMAAKSLIISTAIYATIKSIVRRGRPTYYDSPFSFNAPFSKDKQHTSFPSGHSLTVMTVATAFAELYGKDHPWVPWVSYGIAGLTGATRLYENRHWSSDVWVGLALGHFVTKSVFRHHRELEHKKAMQLMMAP</sequence>
<dbReference type="InterPro" id="IPR000326">
    <property type="entry name" value="PAP2/HPO"/>
</dbReference>
<gene>
    <name evidence="3" type="ORF">SAMN05660461_2789</name>
</gene>
<dbReference type="Pfam" id="PF01569">
    <property type="entry name" value="PAP2"/>
    <property type="match status" value="1"/>
</dbReference>